<dbReference type="EMBL" id="RJVO01000003">
    <property type="protein sequence ID" value="ROH91191.1"/>
    <property type="molecule type" value="Genomic_DNA"/>
</dbReference>
<evidence type="ECO:0000256" key="1">
    <source>
        <dbReference type="ARBA" id="ARBA00010613"/>
    </source>
</evidence>
<dbReference type="InterPro" id="IPR036526">
    <property type="entry name" value="C-N_Hydrolase_sf"/>
</dbReference>
<dbReference type="SUPFAM" id="SSF56317">
    <property type="entry name" value="Carbon-nitrogen hydrolase"/>
    <property type="match status" value="1"/>
</dbReference>
<dbReference type="PROSITE" id="PS01227">
    <property type="entry name" value="UPF0012"/>
    <property type="match status" value="1"/>
</dbReference>
<dbReference type="GO" id="GO:0016787">
    <property type="term" value="F:hydrolase activity"/>
    <property type="evidence" value="ECO:0007669"/>
    <property type="project" value="UniProtKB-KW"/>
</dbReference>
<accession>A0A3N0VEQ6</accession>
<dbReference type="InterPro" id="IPR001110">
    <property type="entry name" value="UPF0012_CS"/>
</dbReference>
<comment type="caution">
    <text evidence="3">The sequence shown here is derived from an EMBL/GenBank/DDBJ whole genome shotgun (WGS) entry which is preliminary data.</text>
</comment>
<keyword evidence="4" id="KW-1185">Reference proteome</keyword>
<dbReference type="Gene3D" id="3.60.110.10">
    <property type="entry name" value="Carbon-nitrogen hydrolase"/>
    <property type="match status" value="1"/>
</dbReference>
<evidence type="ECO:0000313" key="4">
    <source>
        <dbReference type="Proteomes" id="UP000282106"/>
    </source>
</evidence>
<protein>
    <submittedName>
        <fullName evidence="3">Amidohydrolase</fullName>
    </submittedName>
</protein>
<dbReference type="PANTHER" id="PTHR23088">
    <property type="entry name" value="NITRILASE-RELATED"/>
    <property type="match status" value="1"/>
</dbReference>
<dbReference type="InParanoid" id="A0A3N0VEQ6"/>
<keyword evidence="3" id="KW-0378">Hydrolase</keyword>
<dbReference type="Pfam" id="PF00795">
    <property type="entry name" value="CN_hydrolase"/>
    <property type="match status" value="1"/>
</dbReference>
<dbReference type="PROSITE" id="PS50263">
    <property type="entry name" value="CN_HYDROLASE"/>
    <property type="match status" value="1"/>
</dbReference>
<dbReference type="AlphaFoldDB" id="A0A3N0VEQ6"/>
<comment type="similarity">
    <text evidence="1">Belongs to the carbon-nitrogen hydrolase superfamily. NIT1/NIT2 family.</text>
</comment>
<gene>
    <name evidence="3" type="ORF">ED208_07590</name>
</gene>
<feature type="domain" description="CN hydrolase" evidence="2">
    <location>
        <begin position="2"/>
        <end position="260"/>
    </location>
</feature>
<dbReference type="CDD" id="cd07574">
    <property type="entry name" value="nitrilase_Rim1_like"/>
    <property type="match status" value="1"/>
</dbReference>
<sequence length="298" mass="32855">MLRIAAAQYPVSEPADWQAVEAQLERWVAKAADDGAHLLVFPEYAAMSLAALFPPAVRGDLQLQLQALQELYAGYQSLHRRLAQQYRLYILAGSFPLRVGEVYRNRAELFAPSGASGWQDKWTMTRFETEQWGISAGRQLKVFDTALGRIGINICYDVEFPLLARAQVEAGAELILAPSCTDTTAGYWRVRLGAQARALENQCVVVQAPLVGEAPWSPAVDVNVGAAGVYTPPDRGLPDHGVLAEGRWNEAEWLHAEIDPQRLLAVRADGQVFNHRDWSRQPGLAGAGMVPVEIETLR</sequence>
<evidence type="ECO:0000313" key="3">
    <source>
        <dbReference type="EMBL" id="ROH91191.1"/>
    </source>
</evidence>
<organism evidence="3 4">
    <name type="scientific">Stagnimonas aquatica</name>
    <dbReference type="NCBI Taxonomy" id="2689987"/>
    <lineage>
        <taxon>Bacteria</taxon>
        <taxon>Pseudomonadati</taxon>
        <taxon>Pseudomonadota</taxon>
        <taxon>Gammaproteobacteria</taxon>
        <taxon>Nevskiales</taxon>
        <taxon>Nevskiaceae</taxon>
        <taxon>Stagnimonas</taxon>
    </lineage>
</organism>
<dbReference type="InterPro" id="IPR003010">
    <property type="entry name" value="C-N_Hydrolase"/>
</dbReference>
<dbReference type="Proteomes" id="UP000282106">
    <property type="component" value="Unassembled WGS sequence"/>
</dbReference>
<reference evidence="3 4" key="1">
    <citation type="submission" date="2018-10" db="EMBL/GenBank/DDBJ databases">
        <authorList>
            <person name="Chen W.-M."/>
        </authorList>
    </citation>
    <scope>NUCLEOTIDE SEQUENCE [LARGE SCALE GENOMIC DNA]</scope>
    <source>
        <strain evidence="3 4">THS-13</strain>
    </source>
</reference>
<name>A0A3N0VEQ6_9GAMM</name>
<dbReference type="PANTHER" id="PTHR23088:SF50">
    <property type="entry name" value="HYDROLASE YHCX"/>
    <property type="match status" value="1"/>
</dbReference>
<evidence type="ECO:0000259" key="2">
    <source>
        <dbReference type="PROSITE" id="PS50263"/>
    </source>
</evidence>
<proteinExistence type="inferred from homology"/>